<keyword evidence="3" id="KW-1003">Cell membrane</keyword>
<dbReference type="GO" id="GO:0005886">
    <property type="term" value="C:plasma membrane"/>
    <property type="evidence" value="ECO:0007669"/>
    <property type="project" value="UniProtKB-SubCell"/>
</dbReference>
<feature type="transmembrane region" description="Helical" evidence="11">
    <location>
        <begin position="289"/>
        <end position="312"/>
    </location>
</feature>
<feature type="transmembrane region" description="Helical" evidence="11">
    <location>
        <begin position="457"/>
        <end position="476"/>
    </location>
</feature>
<feature type="domain" description="Cation/H+ exchanger transmembrane" evidence="12">
    <location>
        <begin position="104"/>
        <end position="483"/>
    </location>
</feature>
<evidence type="ECO:0000256" key="3">
    <source>
        <dbReference type="ARBA" id="ARBA00022475"/>
    </source>
</evidence>
<keyword evidence="5 11" id="KW-1133">Transmembrane helix</keyword>
<evidence type="ECO:0000256" key="7">
    <source>
        <dbReference type="ARBA" id="ARBA00023065"/>
    </source>
</evidence>
<dbReference type="GO" id="GO:0006814">
    <property type="term" value="P:sodium ion transport"/>
    <property type="evidence" value="ECO:0007669"/>
    <property type="project" value="UniProtKB-KW"/>
</dbReference>
<dbReference type="PANTHER" id="PTHR10110:SF86">
    <property type="entry name" value="SODIUM_HYDROGEN EXCHANGER 7"/>
    <property type="match status" value="1"/>
</dbReference>
<feature type="transmembrane region" description="Helical" evidence="11">
    <location>
        <begin position="40"/>
        <end position="62"/>
    </location>
</feature>
<comment type="subcellular location">
    <subcellularLocation>
        <location evidence="1">Cell membrane</location>
        <topology evidence="1">Multi-pass membrane protein</topology>
    </subcellularLocation>
</comment>
<feature type="transmembrane region" description="Helical" evidence="11">
    <location>
        <begin position="142"/>
        <end position="164"/>
    </location>
</feature>
<gene>
    <name evidence="14" type="ORF">ACHAWU_007446</name>
    <name evidence="13" type="ORF">ACHAWU_009650</name>
</gene>
<feature type="transmembrane region" description="Helical" evidence="11">
    <location>
        <begin position="520"/>
        <end position="541"/>
    </location>
</feature>
<evidence type="ECO:0000313" key="15">
    <source>
        <dbReference type="Proteomes" id="UP001530293"/>
    </source>
</evidence>
<dbReference type="Proteomes" id="UP001530293">
    <property type="component" value="Unassembled WGS sequence"/>
</dbReference>
<protein>
    <recommendedName>
        <fullName evidence="12">Cation/H+ exchanger transmembrane domain-containing protein</fullName>
    </recommendedName>
</protein>
<dbReference type="InterPro" id="IPR018422">
    <property type="entry name" value="Cation/H_exchanger_CPA1"/>
</dbReference>
<feature type="transmembrane region" description="Helical" evidence="11">
    <location>
        <begin position="112"/>
        <end position="130"/>
    </location>
</feature>
<feature type="region of interest" description="Disordered" evidence="10">
    <location>
        <begin position="645"/>
        <end position="667"/>
    </location>
</feature>
<dbReference type="EMBL" id="JALLBG020000080">
    <property type="protein sequence ID" value="KAL3766783.1"/>
    <property type="molecule type" value="Genomic_DNA"/>
</dbReference>
<sequence>MYIRRNRDDAQKKKLFITRIGLIADRCSPLRRRLTNTMKFFDVDVIVSSVCMLMLVLLGVTVDASSTESSSSESVSSVFESMENEIYAVFFPWFVQFLGVAAYYLLSRYAHIIPATAVMFVVGALIGFEVPRVPENDITGSAQTWIGIEGKVLLLVFLPGLLFLDSYKMDFHLFIMTFWQVVILAFPMVLAGTVLTALVANYLFDYGWSFDLCMTFGSILSATDPVAIAVLLNELGAPARLQTHIAGESIMNDGSAAVFYGIFSLRFLYEMGIPGVGEYVGWGEGFAIFFRLSLGGACIGIVFGFGALIMTYNLNRRLSGEDSLYQVVATITTAYLSFFTAEILAHCSGILAVLFCGVTVKAFGETLYNDTKMSVSFWNIVENLLNTLVFALGGCEWGRIISGAGGMGLFRAKDWGYLIALFLIINVIRFFLVFSFYPFLSRIGLGTNWREAVLMSYSGLRGTVGIALSLALFSDVGRSYSLHCTKTLLVALNLHSLSRSFIAVRYTSSDDVNEDIRVEYTTYAAQLFGMVGGVAFLTLMINGPTSGFLLKKLGLITPTETRNKYIKGCREHMIQFTLKEFVALLSEERFHDVDFAVVKAHIPFLSDVNYDWLMDAVHNHKEDTPLASYRAPNLNGLVRHLSMSRHPQSKDGNVELGQPQDSFNSSMHSERDISISGIRHRSSSTYEHDKAEDVAVQEKRVSFYKILRNAYHRQVDRGELDARGFLVYSLCRSTDFAEDAASRGLPLDDWNLLQKLSDSWVRSADTMMRRIVDMKRFIRDMNKEFYKERFRIEQILAFTYAHESARNSFKREFIKAGRAGLTDAEQVVMYESEQQVKLAEEALSKFDVANVNLVRSHYACRILLNRAAYCYAKQLDHNLITEREAGTLLEEIEGHINNLLECREKDHSDEESKTEEHS</sequence>
<feature type="transmembrane region" description="Helical" evidence="11">
    <location>
        <begin position="171"/>
        <end position="204"/>
    </location>
</feature>
<evidence type="ECO:0000256" key="9">
    <source>
        <dbReference type="ARBA" id="ARBA00023201"/>
    </source>
</evidence>
<keyword evidence="9" id="KW-0739">Sodium transport</keyword>
<accession>A0ABD3MSL4</accession>
<keyword evidence="2" id="KW-0813">Transport</keyword>
<comment type="caution">
    <text evidence="14">The sequence shown here is derived from an EMBL/GenBank/DDBJ whole genome shotgun (WGS) entry which is preliminary data.</text>
</comment>
<keyword evidence="7" id="KW-0406">Ion transport</keyword>
<evidence type="ECO:0000256" key="4">
    <source>
        <dbReference type="ARBA" id="ARBA00022692"/>
    </source>
</evidence>
<dbReference type="InterPro" id="IPR006153">
    <property type="entry name" value="Cation/H_exchanger_TM"/>
</dbReference>
<evidence type="ECO:0000256" key="6">
    <source>
        <dbReference type="ARBA" id="ARBA00023053"/>
    </source>
</evidence>
<keyword evidence="6" id="KW-0915">Sodium</keyword>
<evidence type="ECO:0000256" key="11">
    <source>
        <dbReference type="SAM" id="Phobius"/>
    </source>
</evidence>
<evidence type="ECO:0000259" key="12">
    <source>
        <dbReference type="Pfam" id="PF00999"/>
    </source>
</evidence>
<evidence type="ECO:0000256" key="1">
    <source>
        <dbReference type="ARBA" id="ARBA00004651"/>
    </source>
</evidence>
<dbReference type="PANTHER" id="PTHR10110">
    <property type="entry name" value="SODIUM/HYDROGEN EXCHANGER"/>
    <property type="match status" value="1"/>
</dbReference>
<dbReference type="AlphaFoldDB" id="A0ABD3MSL4"/>
<reference evidence="14 15" key="1">
    <citation type="submission" date="2024-10" db="EMBL/GenBank/DDBJ databases">
        <title>Updated reference genomes for cyclostephanoid diatoms.</title>
        <authorList>
            <person name="Roberts W.R."/>
            <person name="Alverson A.J."/>
        </authorList>
    </citation>
    <scope>NUCLEOTIDE SEQUENCE [LARGE SCALE GENOMIC DNA]</scope>
    <source>
        <strain evidence="14 15">AJA232-27</strain>
    </source>
</reference>
<dbReference type="Pfam" id="PF00999">
    <property type="entry name" value="Na_H_Exchanger"/>
    <property type="match status" value="1"/>
</dbReference>
<evidence type="ECO:0000256" key="5">
    <source>
        <dbReference type="ARBA" id="ARBA00022989"/>
    </source>
</evidence>
<feature type="transmembrane region" description="Helical" evidence="11">
    <location>
        <begin position="249"/>
        <end position="269"/>
    </location>
</feature>
<feature type="transmembrane region" description="Helical" evidence="11">
    <location>
        <begin position="324"/>
        <end position="355"/>
    </location>
</feature>
<name>A0ABD3MSL4_9STRA</name>
<keyword evidence="15" id="KW-1185">Reference proteome</keyword>
<evidence type="ECO:0000313" key="13">
    <source>
        <dbReference type="EMBL" id="KAL3760971.1"/>
    </source>
</evidence>
<evidence type="ECO:0000256" key="10">
    <source>
        <dbReference type="SAM" id="MobiDB-lite"/>
    </source>
</evidence>
<feature type="transmembrane region" description="Helical" evidence="11">
    <location>
        <begin position="415"/>
        <end position="437"/>
    </location>
</feature>
<keyword evidence="4 11" id="KW-0812">Transmembrane</keyword>
<proteinExistence type="predicted"/>
<keyword evidence="8 11" id="KW-0472">Membrane</keyword>
<evidence type="ECO:0000313" key="14">
    <source>
        <dbReference type="EMBL" id="KAL3766783.1"/>
    </source>
</evidence>
<dbReference type="Gene3D" id="6.10.140.1330">
    <property type="match status" value="1"/>
</dbReference>
<feature type="transmembrane region" description="Helical" evidence="11">
    <location>
        <begin position="86"/>
        <end position="105"/>
    </location>
</feature>
<evidence type="ECO:0000256" key="8">
    <source>
        <dbReference type="ARBA" id="ARBA00023136"/>
    </source>
</evidence>
<evidence type="ECO:0000256" key="2">
    <source>
        <dbReference type="ARBA" id="ARBA00022448"/>
    </source>
</evidence>
<dbReference type="EMBL" id="JALLBG020000168">
    <property type="protein sequence ID" value="KAL3760971.1"/>
    <property type="molecule type" value="Genomic_DNA"/>
</dbReference>
<feature type="transmembrane region" description="Helical" evidence="11">
    <location>
        <begin position="375"/>
        <end position="395"/>
    </location>
</feature>
<feature type="transmembrane region" description="Helical" evidence="11">
    <location>
        <begin position="216"/>
        <end position="237"/>
    </location>
</feature>
<organism evidence="14 15">
    <name type="scientific">Discostella pseudostelligera</name>
    <dbReference type="NCBI Taxonomy" id="259834"/>
    <lineage>
        <taxon>Eukaryota</taxon>
        <taxon>Sar</taxon>
        <taxon>Stramenopiles</taxon>
        <taxon>Ochrophyta</taxon>
        <taxon>Bacillariophyta</taxon>
        <taxon>Coscinodiscophyceae</taxon>
        <taxon>Thalassiosirophycidae</taxon>
        <taxon>Stephanodiscales</taxon>
        <taxon>Stephanodiscaceae</taxon>
        <taxon>Discostella</taxon>
    </lineage>
</organism>